<feature type="compositionally biased region" description="Basic and acidic residues" evidence="1">
    <location>
        <begin position="50"/>
        <end position="72"/>
    </location>
</feature>
<evidence type="ECO:0000313" key="3">
    <source>
        <dbReference type="Proteomes" id="UP000022082"/>
    </source>
</evidence>
<feature type="region of interest" description="Disordered" evidence="1">
    <location>
        <begin position="42"/>
        <end position="72"/>
    </location>
</feature>
<gene>
    <name evidence="2" type="ORF">M136_2406</name>
</gene>
<evidence type="ECO:0000256" key="1">
    <source>
        <dbReference type="SAM" id="MobiDB-lite"/>
    </source>
</evidence>
<proteinExistence type="predicted"/>
<organism evidence="2 3">
    <name type="scientific">Bacteroides fragilis str. S36L11</name>
    <dbReference type="NCBI Taxonomy" id="1339327"/>
    <lineage>
        <taxon>Bacteria</taxon>
        <taxon>Pseudomonadati</taxon>
        <taxon>Bacteroidota</taxon>
        <taxon>Bacteroidia</taxon>
        <taxon>Bacteroidales</taxon>
        <taxon>Bacteroidaceae</taxon>
        <taxon>Bacteroides</taxon>
    </lineage>
</organism>
<evidence type="ECO:0000313" key="2">
    <source>
        <dbReference type="EMBL" id="EXZ28381.1"/>
    </source>
</evidence>
<comment type="caution">
    <text evidence="2">The sequence shown here is derived from an EMBL/GenBank/DDBJ whole genome shotgun (WGS) entry which is preliminary data.</text>
</comment>
<accession>A0A016AJ02</accession>
<dbReference type="AlphaFoldDB" id="A0A016AJ02"/>
<protein>
    <submittedName>
        <fullName evidence="2">Uncharacterized protein</fullName>
    </submittedName>
</protein>
<dbReference type="PATRIC" id="fig|1339327.3.peg.3011"/>
<dbReference type="Proteomes" id="UP000022082">
    <property type="component" value="Unassembled WGS sequence"/>
</dbReference>
<sequence length="72" mass="8125">MAFISLLIKRKEIGLMNTEKEKTSSEEQKKAEKVLKDKVPVQQTGTYSEATKKEVRDAVKELNPDMSGLDRG</sequence>
<reference evidence="2 3" key="1">
    <citation type="submission" date="2014-02" db="EMBL/GenBank/DDBJ databases">
        <authorList>
            <person name="Sears C."/>
            <person name="Carroll K."/>
            <person name="Sack B.R."/>
            <person name="Qadri F."/>
            <person name="Myers L.L."/>
            <person name="Chung G.-T."/>
            <person name="Escheverria P."/>
            <person name="Fraser C.M."/>
            <person name="Sadzewicz L."/>
            <person name="Shefchek K.A."/>
            <person name="Tallon L."/>
            <person name="Das S.P."/>
            <person name="Daugherty S."/>
            <person name="Mongodin E.F."/>
        </authorList>
    </citation>
    <scope>NUCLEOTIDE SEQUENCE [LARGE SCALE GENOMIC DNA]</scope>
    <source>
        <strain evidence="2 3">S36L11</strain>
    </source>
</reference>
<dbReference type="EMBL" id="JGDJ01000217">
    <property type="protein sequence ID" value="EXZ28381.1"/>
    <property type="molecule type" value="Genomic_DNA"/>
</dbReference>
<name>A0A016AJ02_BACFG</name>